<proteinExistence type="predicted"/>
<evidence type="ECO:0000313" key="1">
    <source>
        <dbReference type="EMBL" id="MES1921363.1"/>
    </source>
</evidence>
<reference evidence="1 2" key="1">
    <citation type="journal article" date="2024" name="BMC Biol.">
        <title>Comparative genomics of Ascetosporea gives new insight into the evolutionary basis for animal parasitism in Rhizaria.</title>
        <authorList>
            <person name="Hiltunen Thoren M."/>
            <person name="Onut-Brannstrom I."/>
            <person name="Alfjorden A."/>
            <person name="Peckova H."/>
            <person name="Swords F."/>
            <person name="Hooper C."/>
            <person name="Holzer A.S."/>
            <person name="Bass D."/>
            <person name="Burki F."/>
        </authorList>
    </citation>
    <scope>NUCLEOTIDE SEQUENCE [LARGE SCALE GENOMIC DNA]</scope>
    <source>
        <strain evidence="1">20-A016</strain>
    </source>
</reference>
<accession>A0ABV2ANX7</accession>
<keyword evidence="2" id="KW-1185">Reference proteome</keyword>
<dbReference type="Proteomes" id="UP001439008">
    <property type="component" value="Unassembled WGS sequence"/>
</dbReference>
<dbReference type="EMBL" id="JBDODL010001281">
    <property type="protein sequence ID" value="MES1921363.1"/>
    <property type="molecule type" value="Genomic_DNA"/>
</dbReference>
<evidence type="ECO:0000313" key="2">
    <source>
        <dbReference type="Proteomes" id="UP001439008"/>
    </source>
</evidence>
<comment type="caution">
    <text evidence="1">The sequence shown here is derived from an EMBL/GenBank/DDBJ whole genome shotgun (WGS) entry which is preliminary data.</text>
</comment>
<sequence>MDKFRFNVLVQNVYKLVAIFSRMFVPESKYMADFMYNRAIGTIFMQTHSPNAAISSADDRIAKRTWLEQDVIDFIRMIDEYPTRLEN</sequence>
<gene>
    <name evidence="1" type="ORF">MHBO_002897</name>
</gene>
<protein>
    <submittedName>
        <fullName evidence="1">Uncharacterized protein</fullName>
    </submittedName>
</protein>
<organism evidence="1 2">
    <name type="scientific">Bonamia ostreae</name>
    <dbReference type="NCBI Taxonomy" id="126728"/>
    <lineage>
        <taxon>Eukaryota</taxon>
        <taxon>Sar</taxon>
        <taxon>Rhizaria</taxon>
        <taxon>Endomyxa</taxon>
        <taxon>Ascetosporea</taxon>
        <taxon>Haplosporida</taxon>
        <taxon>Bonamia</taxon>
    </lineage>
</organism>
<name>A0ABV2ANX7_9EUKA</name>